<dbReference type="AlphaFoldDB" id="A0AA41X455"/>
<keyword evidence="1" id="KW-0418">Kinase</keyword>
<keyword evidence="1" id="KW-0808">Transferase</keyword>
<dbReference type="EMBL" id="JANATA010000328">
    <property type="protein sequence ID" value="MCP3430006.1"/>
    <property type="molecule type" value="Genomic_DNA"/>
</dbReference>
<evidence type="ECO:0000313" key="2">
    <source>
        <dbReference type="Proteomes" id="UP001165413"/>
    </source>
</evidence>
<name>A0AA41X455_9ALTE</name>
<gene>
    <name evidence="1" type="ORF">NLF92_13785</name>
</gene>
<dbReference type="Proteomes" id="UP001165413">
    <property type="component" value="Unassembled WGS sequence"/>
</dbReference>
<evidence type="ECO:0000313" key="1">
    <source>
        <dbReference type="EMBL" id="MCP3430006.1"/>
    </source>
</evidence>
<keyword evidence="2" id="KW-1185">Reference proteome</keyword>
<proteinExistence type="predicted"/>
<accession>A0AA41X455</accession>
<dbReference type="GO" id="GO:0016301">
    <property type="term" value="F:kinase activity"/>
    <property type="evidence" value="ECO:0007669"/>
    <property type="project" value="UniProtKB-KW"/>
</dbReference>
<comment type="caution">
    <text evidence="1">The sequence shown here is derived from an EMBL/GenBank/DDBJ whole genome shotgun (WGS) entry which is preliminary data.</text>
</comment>
<sequence length="70" mass="7391">MLLFAKSGEEQVVSNITLSELLTSVEGSAQTMTVQAHQTLGFCGFEQEVAITGNLTALQAALLNLIHNAS</sequence>
<feature type="non-terminal residue" evidence="1">
    <location>
        <position position="70"/>
    </location>
</feature>
<protein>
    <submittedName>
        <fullName evidence="1">PAS domain-containing sensor histidine kinase</fullName>
    </submittedName>
</protein>
<organism evidence="1 2">
    <name type="scientific">Opacimonas viscosa</name>
    <dbReference type="NCBI Taxonomy" id="2961944"/>
    <lineage>
        <taxon>Bacteria</taxon>
        <taxon>Pseudomonadati</taxon>
        <taxon>Pseudomonadota</taxon>
        <taxon>Gammaproteobacteria</taxon>
        <taxon>Alteromonadales</taxon>
        <taxon>Alteromonadaceae</taxon>
        <taxon>Opacimonas</taxon>
    </lineage>
</organism>
<reference evidence="1" key="1">
    <citation type="submission" date="2022-07" db="EMBL/GenBank/DDBJ databases">
        <title>Characterization of the Novel Bacterium Alteromonas immobilis LMIT006 and Alteromonas gregis LMIT007.</title>
        <authorList>
            <person name="Lin X."/>
        </authorList>
    </citation>
    <scope>NUCLEOTIDE SEQUENCE</scope>
    <source>
        <strain evidence="1">LMIT007</strain>
    </source>
</reference>